<protein>
    <submittedName>
        <fullName evidence="2">DUF6075 family protein</fullName>
    </submittedName>
</protein>
<gene>
    <name evidence="1" type="ORF">AB447_209050</name>
    <name evidence="2" type="ORF">P8828_20580</name>
</gene>
<dbReference type="EMBL" id="JARRTL010000027">
    <property type="protein sequence ID" value="MEC0487153.1"/>
    <property type="molecule type" value="Genomic_DNA"/>
</dbReference>
<reference evidence="1" key="2">
    <citation type="submission" date="2015-10" db="EMBL/GenBank/DDBJ databases">
        <authorList>
            <person name="Gilbert D.G."/>
        </authorList>
    </citation>
    <scope>NUCLEOTIDE SEQUENCE</scope>
    <source>
        <strain evidence="1">GO-13</strain>
    </source>
</reference>
<comment type="caution">
    <text evidence="1">The sequence shown here is derived from an EMBL/GenBank/DDBJ whole genome shotgun (WGS) entry which is preliminary data.</text>
</comment>
<evidence type="ECO:0000313" key="3">
    <source>
        <dbReference type="Proteomes" id="UP000036168"/>
    </source>
</evidence>
<sequence>MKFQYLNFDHEQDYLEMRRNMPEHYRFNKEFLSVIFLMAGNEELNRKIEPYFDVNKGEFDTLEMFEEQDFSSGLRVLALLAVNLFNANEKVDPLQLMSLDDVNFKLAMNAIILRRHGMSTEYRINAEDF</sequence>
<dbReference type="Pfam" id="PF19552">
    <property type="entry name" value="DUF6075"/>
    <property type="match status" value="1"/>
</dbReference>
<evidence type="ECO:0000313" key="2">
    <source>
        <dbReference type="EMBL" id="MEC0487153.1"/>
    </source>
</evidence>
<evidence type="ECO:0000313" key="4">
    <source>
        <dbReference type="Proteomes" id="UP001341297"/>
    </source>
</evidence>
<dbReference type="InterPro" id="IPR045721">
    <property type="entry name" value="DUF6075"/>
</dbReference>
<evidence type="ECO:0000313" key="1">
    <source>
        <dbReference type="EMBL" id="KRT87104.1"/>
    </source>
</evidence>
<name>A0A0T6BIL0_9BACI</name>
<reference evidence="2 4" key="3">
    <citation type="submission" date="2023-03" db="EMBL/GenBank/DDBJ databases">
        <title>Agriculturally important microbes genome sequencing.</title>
        <authorList>
            <person name="Dunlap C."/>
        </authorList>
    </citation>
    <scope>NUCLEOTIDE SEQUENCE [LARGE SCALE GENOMIC DNA]</scope>
    <source>
        <strain evidence="2 4">CBP-3203</strain>
    </source>
</reference>
<keyword evidence="4" id="KW-1185">Reference proteome</keyword>
<reference evidence="1 3" key="1">
    <citation type="journal article" date="2015" name="Int. J. Syst. Evol. Microbiol.">
        <title>Bacillus glycinifermentans sp. nov., isolated from fermented soybean paste.</title>
        <authorList>
            <person name="Kim S.J."/>
            <person name="Dunlap C.A."/>
            <person name="Kwon S.W."/>
            <person name="Rooney A.P."/>
        </authorList>
    </citation>
    <scope>NUCLEOTIDE SEQUENCE [LARGE SCALE GENOMIC DNA]</scope>
    <source>
        <strain evidence="1 3">GO-13</strain>
    </source>
</reference>
<dbReference type="AlphaFoldDB" id="A0A0T6BIL0"/>
<dbReference type="OrthoDB" id="2966628at2"/>
<accession>A0A0T6BIL0</accession>
<proteinExistence type="predicted"/>
<dbReference type="Proteomes" id="UP000036168">
    <property type="component" value="Unassembled WGS sequence"/>
</dbReference>
<organism evidence="1 3">
    <name type="scientific">Bacillus glycinifermentans</name>
    <dbReference type="NCBI Taxonomy" id="1664069"/>
    <lineage>
        <taxon>Bacteria</taxon>
        <taxon>Bacillati</taxon>
        <taxon>Bacillota</taxon>
        <taxon>Bacilli</taxon>
        <taxon>Bacillales</taxon>
        <taxon>Bacillaceae</taxon>
        <taxon>Bacillus</taxon>
    </lineage>
</organism>
<dbReference type="RefSeq" id="WP_048356198.1">
    <property type="nucleotide sequence ID" value="NZ_JARRTL010000027.1"/>
</dbReference>
<dbReference type="Proteomes" id="UP001341297">
    <property type="component" value="Unassembled WGS sequence"/>
</dbReference>
<dbReference type="EMBL" id="LECW02000082">
    <property type="protein sequence ID" value="KRT87104.1"/>
    <property type="molecule type" value="Genomic_DNA"/>
</dbReference>